<gene>
    <name evidence="2" type="ORF">AKJ64_02125</name>
</gene>
<comment type="caution">
    <text evidence="2">The sequence shown here is derived from an EMBL/GenBank/DDBJ whole genome shotgun (WGS) entry which is preliminary data.</text>
</comment>
<dbReference type="EMBL" id="LHXN01000028">
    <property type="protein sequence ID" value="KXA92829.1"/>
    <property type="molecule type" value="Genomic_DNA"/>
</dbReference>
<proteinExistence type="predicted"/>
<reference evidence="2 3" key="1">
    <citation type="journal article" date="2016" name="Sci. Rep.">
        <title>Metabolic traits of an uncultured archaeal lineage -MSBL1- from brine pools of the Red Sea.</title>
        <authorList>
            <person name="Mwirichia R."/>
            <person name="Alam I."/>
            <person name="Rashid M."/>
            <person name="Vinu M."/>
            <person name="Ba-Alawi W."/>
            <person name="Anthony Kamau A."/>
            <person name="Kamanda Ngugi D."/>
            <person name="Goker M."/>
            <person name="Klenk H.P."/>
            <person name="Bajic V."/>
            <person name="Stingl U."/>
        </authorList>
    </citation>
    <scope>NUCLEOTIDE SEQUENCE [LARGE SCALE GENOMIC DNA]</scope>
    <source>
        <strain evidence="2">SCGC-AAA259E17</strain>
    </source>
</reference>
<name>A0A133UF77_9EURY</name>
<dbReference type="Proteomes" id="UP000070373">
    <property type="component" value="Unassembled WGS sequence"/>
</dbReference>
<feature type="region of interest" description="Disordered" evidence="1">
    <location>
        <begin position="150"/>
        <end position="194"/>
    </location>
</feature>
<accession>A0A133UF77</accession>
<sequence length="212" mass="24660">MRDMVKVVECELCGKKMSKPPKHVREKLGGTICSECQSKDRAVGDKTAELLEALDETEMDDPIKDPNVLEKMEEHLRSQLELAEAVGNEDAQQQIQETLTQISQDKKELQNKEGNIEKSGSEEEEYIRMILSQQETIRGQQDYIEELENELRKHDNSHTPSSKKRKEKTDRNREKKKGEIRMRRKNQKPKGTRAVFYPSRCKFIGNFYSITM</sequence>
<evidence type="ECO:0000256" key="1">
    <source>
        <dbReference type="SAM" id="MobiDB-lite"/>
    </source>
</evidence>
<feature type="compositionally biased region" description="Basic and acidic residues" evidence="1">
    <location>
        <begin position="167"/>
        <end position="181"/>
    </location>
</feature>
<evidence type="ECO:0000313" key="3">
    <source>
        <dbReference type="Proteomes" id="UP000070373"/>
    </source>
</evidence>
<feature type="compositionally biased region" description="Basic residues" evidence="1">
    <location>
        <begin position="182"/>
        <end position="191"/>
    </location>
</feature>
<keyword evidence="3" id="KW-1185">Reference proteome</keyword>
<organism evidence="2 3">
    <name type="scientific">candidate division MSBL1 archaeon SCGC-AAA259E17</name>
    <dbReference type="NCBI Taxonomy" id="1698263"/>
    <lineage>
        <taxon>Archaea</taxon>
        <taxon>Methanobacteriati</taxon>
        <taxon>Methanobacteriota</taxon>
        <taxon>candidate division MSBL1</taxon>
    </lineage>
</organism>
<evidence type="ECO:0000313" key="2">
    <source>
        <dbReference type="EMBL" id="KXA92829.1"/>
    </source>
</evidence>
<protein>
    <submittedName>
        <fullName evidence="2">Uncharacterized protein</fullName>
    </submittedName>
</protein>
<dbReference type="AlphaFoldDB" id="A0A133UF77"/>